<dbReference type="OrthoDB" id="317332at2"/>
<proteinExistence type="predicted"/>
<feature type="domain" description="VOC" evidence="1">
    <location>
        <begin position="152"/>
        <end position="273"/>
    </location>
</feature>
<keyword evidence="2" id="KW-0223">Dioxygenase</keyword>
<protein>
    <submittedName>
        <fullName evidence="2">Catechol 2,3-dioxygenase</fullName>
    </submittedName>
</protein>
<dbReference type="InterPro" id="IPR004360">
    <property type="entry name" value="Glyas_Fos-R_dOase_dom"/>
</dbReference>
<dbReference type="PANTHER" id="PTHR21366">
    <property type="entry name" value="GLYOXALASE FAMILY PROTEIN"/>
    <property type="match status" value="1"/>
</dbReference>
<dbReference type="SUPFAM" id="SSF54593">
    <property type="entry name" value="Glyoxalase/Bleomycin resistance protein/Dihydroxybiphenyl dioxygenase"/>
    <property type="match status" value="1"/>
</dbReference>
<dbReference type="InterPro" id="IPR050383">
    <property type="entry name" value="GlyoxalaseI/FosfomycinResist"/>
</dbReference>
<dbReference type="PROSITE" id="PS51819">
    <property type="entry name" value="VOC"/>
    <property type="match status" value="2"/>
</dbReference>
<accession>A0A2Y8ZUP1</accession>
<dbReference type="Proteomes" id="UP000250028">
    <property type="component" value="Unassembled WGS sequence"/>
</dbReference>
<keyword evidence="3" id="KW-1185">Reference proteome</keyword>
<dbReference type="EMBL" id="UESZ01000001">
    <property type="protein sequence ID" value="SSA35645.1"/>
    <property type="molecule type" value="Genomic_DNA"/>
</dbReference>
<dbReference type="InterPro" id="IPR037523">
    <property type="entry name" value="VOC_core"/>
</dbReference>
<keyword evidence="2" id="KW-0560">Oxidoreductase</keyword>
<dbReference type="Gene3D" id="3.10.180.10">
    <property type="entry name" value="2,3-Dihydroxybiphenyl 1,2-Dioxygenase, domain 1"/>
    <property type="match status" value="2"/>
</dbReference>
<name>A0A2Y8ZUP1_9MICO</name>
<evidence type="ECO:0000313" key="2">
    <source>
        <dbReference type="EMBL" id="SSA35645.1"/>
    </source>
</evidence>
<dbReference type="InterPro" id="IPR029068">
    <property type="entry name" value="Glyas_Bleomycin-R_OHBP_Dase"/>
</dbReference>
<dbReference type="PANTHER" id="PTHR21366:SF19">
    <property type="entry name" value="METAPYROCATECHASE"/>
    <property type="match status" value="1"/>
</dbReference>
<dbReference type="RefSeq" id="WP_109687064.1">
    <property type="nucleotide sequence ID" value="NZ_QGDN01000001.1"/>
</dbReference>
<dbReference type="Pfam" id="PF00903">
    <property type="entry name" value="Glyoxalase"/>
    <property type="match status" value="2"/>
</dbReference>
<dbReference type="GO" id="GO:0051213">
    <property type="term" value="F:dioxygenase activity"/>
    <property type="evidence" value="ECO:0007669"/>
    <property type="project" value="UniProtKB-KW"/>
</dbReference>
<evidence type="ECO:0000313" key="3">
    <source>
        <dbReference type="Proteomes" id="UP000250028"/>
    </source>
</evidence>
<organism evidence="2 3">
    <name type="scientific">Branchiibius hedensis</name>
    <dbReference type="NCBI Taxonomy" id="672460"/>
    <lineage>
        <taxon>Bacteria</taxon>
        <taxon>Bacillati</taxon>
        <taxon>Actinomycetota</taxon>
        <taxon>Actinomycetes</taxon>
        <taxon>Micrococcales</taxon>
        <taxon>Dermacoccaceae</taxon>
        <taxon>Branchiibius</taxon>
    </lineage>
</organism>
<evidence type="ECO:0000259" key="1">
    <source>
        <dbReference type="PROSITE" id="PS51819"/>
    </source>
</evidence>
<dbReference type="AlphaFoldDB" id="A0A2Y8ZUP1"/>
<reference evidence="3" key="1">
    <citation type="submission" date="2016-10" db="EMBL/GenBank/DDBJ databases">
        <authorList>
            <person name="Varghese N."/>
            <person name="Submissions S."/>
        </authorList>
    </citation>
    <scope>NUCLEOTIDE SEQUENCE [LARGE SCALE GENOMIC DNA]</scope>
    <source>
        <strain evidence="3">DSM 22951</strain>
    </source>
</reference>
<gene>
    <name evidence="2" type="ORF">SAMN04489750_3012</name>
</gene>
<feature type="domain" description="VOC" evidence="1">
    <location>
        <begin position="10"/>
        <end position="122"/>
    </location>
</feature>
<sequence>MSSPRGQIAHLGYAELRTPDLDGTVWFFENILGMTTTYRDDLTAHVRTFDDYEQTSIVIRNATTSGIGRLGLRCTSDEALDARVADLVAAGREGRWEDGLAGTGRTFVTSDPDGHEIALYFDTTWYQAPEELRPGLKNQPQAKPNRGVGVRRFDHINFLASDVEAAANFHTELLGARVTEQIQMDDGRIAARWMTYTNKSYDVVYTEDWTGSNGRLHHLAFATENREDILRAADLCLDNGVPIETGPHKHAIQQTFFLYVFEPGGNRIELCNPLTRLVLAPDWKVVTWTEAERAKGQAWGLKTIESFHTYGTPPLESAKDFTYTPGILL</sequence>